<dbReference type="Proteomes" id="UP000235786">
    <property type="component" value="Unassembled WGS sequence"/>
</dbReference>
<dbReference type="STRING" id="1149755.A0A2J6R061"/>
<feature type="domain" description="SRR1-like" evidence="1">
    <location>
        <begin position="96"/>
        <end position="261"/>
    </location>
</feature>
<evidence type="ECO:0000313" key="2">
    <source>
        <dbReference type="EMBL" id="PMD31904.1"/>
    </source>
</evidence>
<protein>
    <recommendedName>
        <fullName evidence="1">SRR1-like domain-containing protein</fullName>
    </recommendedName>
</protein>
<sequence>MPRKKKASKEDEKKKTVVHTKRKEVLDDEGWTHVIDAPNRKAKAEGLKATPLLHGGDFVRDGVSYITRTVEELKQEFEHWKKQWDNGSASSELMTLLEEEKQRRTIENVVFLGMGSLQNSRREGRRASATQLAALQTILGILGTEGKELEVVLQDPQFTELDKEFLGGLGYKVVQDPRGFKEVEEGTLVYAIHCYVDIYKAISEGPRPAVLIGTDVGNFARFESFEELEGVTKALDEMVEGCEVLDFPQVRHDFSDTKIYWRKTTTSTIEPPKP</sequence>
<dbReference type="Pfam" id="PF07985">
    <property type="entry name" value="SRR1"/>
    <property type="match status" value="1"/>
</dbReference>
<dbReference type="PANTHER" id="PTHR42080">
    <property type="entry name" value="SRR1 DOMAIN-CONTAINING PROTEIN"/>
    <property type="match status" value="1"/>
</dbReference>
<dbReference type="EMBL" id="KZ613961">
    <property type="protein sequence ID" value="PMD31904.1"/>
    <property type="molecule type" value="Genomic_DNA"/>
</dbReference>
<dbReference type="AlphaFoldDB" id="A0A2J6R061"/>
<keyword evidence="3" id="KW-1185">Reference proteome</keyword>
<gene>
    <name evidence="2" type="ORF">L207DRAFT_519214</name>
</gene>
<evidence type="ECO:0000259" key="1">
    <source>
        <dbReference type="Pfam" id="PF07985"/>
    </source>
</evidence>
<evidence type="ECO:0000313" key="3">
    <source>
        <dbReference type="Proteomes" id="UP000235786"/>
    </source>
</evidence>
<accession>A0A2J6R061</accession>
<organism evidence="2 3">
    <name type="scientific">Hyaloscypha variabilis (strain UAMH 11265 / GT02V1 / F)</name>
    <name type="common">Meliniomyces variabilis</name>
    <dbReference type="NCBI Taxonomy" id="1149755"/>
    <lineage>
        <taxon>Eukaryota</taxon>
        <taxon>Fungi</taxon>
        <taxon>Dikarya</taxon>
        <taxon>Ascomycota</taxon>
        <taxon>Pezizomycotina</taxon>
        <taxon>Leotiomycetes</taxon>
        <taxon>Helotiales</taxon>
        <taxon>Hyaloscyphaceae</taxon>
        <taxon>Hyaloscypha</taxon>
        <taxon>Hyaloscypha variabilis</taxon>
    </lineage>
</organism>
<name>A0A2J6R061_HYAVF</name>
<dbReference type="OrthoDB" id="5318346at2759"/>
<dbReference type="InterPro" id="IPR012942">
    <property type="entry name" value="SRR1-like"/>
</dbReference>
<reference evidence="2 3" key="1">
    <citation type="submission" date="2016-04" db="EMBL/GenBank/DDBJ databases">
        <title>A degradative enzymes factory behind the ericoid mycorrhizal symbiosis.</title>
        <authorList>
            <consortium name="DOE Joint Genome Institute"/>
            <person name="Martino E."/>
            <person name="Morin E."/>
            <person name="Grelet G."/>
            <person name="Kuo A."/>
            <person name="Kohler A."/>
            <person name="Daghino S."/>
            <person name="Barry K."/>
            <person name="Choi C."/>
            <person name="Cichocki N."/>
            <person name="Clum A."/>
            <person name="Copeland A."/>
            <person name="Hainaut M."/>
            <person name="Haridas S."/>
            <person name="Labutti K."/>
            <person name="Lindquist E."/>
            <person name="Lipzen A."/>
            <person name="Khouja H.-R."/>
            <person name="Murat C."/>
            <person name="Ohm R."/>
            <person name="Olson A."/>
            <person name="Spatafora J."/>
            <person name="Veneault-Fourrey C."/>
            <person name="Henrissat B."/>
            <person name="Grigoriev I."/>
            <person name="Martin F."/>
            <person name="Perotto S."/>
        </authorList>
    </citation>
    <scope>NUCLEOTIDE SEQUENCE [LARGE SCALE GENOMIC DNA]</scope>
    <source>
        <strain evidence="2 3">F</strain>
    </source>
</reference>
<proteinExistence type="predicted"/>
<dbReference type="PANTHER" id="PTHR42080:SF1">
    <property type="entry name" value="SRR1-LIKE DOMAIN-CONTAINING PROTEIN"/>
    <property type="match status" value="1"/>
</dbReference>